<evidence type="ECO:0000313" key="4">
    <source>
        <dbReference type="Proteomes" id="UP000001060"/>
    </source>
</evidence>
<dbReference type="KEGG" id="llo:LLO_2868"/>
<feature type="coiled-coil region" evidence="1">
    <location>
        <begin position="95"/>
        <end position="148"/>
    </location>
</feature>
<reference evidence="3 4" key="1">
    <citation type="journal article" date="2010" name="PLoS Genet.">
        <title>Analysis of the Legionella longbeachae genome and transcriptome uncovers unique strategies to cause Legionnaires' disease.</title>
        <authorList>
            <person name="Cazalet C."/>
            <person name="Gomez-Valero L."/>
            <person name="Rusniok C."/>
            <person name="Lomma M."/>
            <person name="Dervins-Ravault D."/>
            <person name="Newton H."/>
            <person name="Sansom F."/>
            <person name="Jarraud S."/>
            <person name="Zidane N."/>
            <person name="Ma L."/>
            <person name="Bouchier C."/>
            <person name="Etienne J."/>
            <person name="Hartland E."/>
            <person name="Buchrieser C."/>
        </authorList>
    </citation>
    <scope>NUCLEOTIDE SEQUENCE [LARGE SCALE GENOMIC DNA]</scope>
    <source>
        <strain evidence="3 4">NSW150</strain>
    </source>
</reference>
<dbReference type="AlphaFoldDB" id="D3HLI7"/>
<evidence type="ECO:0000259" key="2">
    <source>
        <dbReference type="Pfam" id="PF13166"/>
    </source>
</evidence>
<dbReference type="SUPFAM" id="SSF75712">
    <property type="entry name" value="Rad50 coiled-coil Zn hook"/>
    <property type="match status" value="1"/>
</dbReference>
<dbReference type="SUPFAM" id="SSF52540">
    <property type="entry name" value="P-loop containing nucleoside triphosphate hydrolases"/>
    <property type="match status" value="1"/>
</dbReference>
<dbReference type="Gene3D" id="3.40.50.300">
    <property type="entry name" value="P-loop containing nucleotide triphosphate hydrolases"/>
    <property type="match status" value="1"/>
</dbReference>
<gene>
    <name evidence="3" type="ordered locus">LLO_2868</name>
</gene>
<dbReference type="RefSeq" id="WP_012979397.1">
    <property type="nucleotide sequence ID" value="NC_013861.1"/>
</dbReference>
<feature type="coiled-coil region" evidence="1">
    <location>
        <begin position="198"/>
        <end position="225"/>
    </location>
</feature>
<dbReference type="Pfam" id="PF13166">
    <property type="entry name" value="AAA_13"/>
    <property type="match status" value="1"/>
</dbReference>
<keyword evidence="1" id="KW-0175">Coiled coil</keyword>
<sequence>MINSILIHAPETSYKEPVEITGLKKINLFYGINGAGKTVLSQYLAKFSNPGNEYIGSQINYDIEPDIFVYNQDFIQENFWNNKYLKGIFTLGKSNVEAETAIEQARLEIEKLLGNDEENAYSINKKSCENKRKTLEHKQLQLKKELENTIWACKIKYENTQFSRFMKGLMGSKDKLCDYITDIEYHHKDHELPNNKRLERLEKELNQLNTHNSEKKESVETLSNNLFDYESDPIFRKSIVGSQDSYLKDLIEELNNEDWLIQGISNYLNKSKNCPFCTQPIQNELREKLNSHIDSTYQRKIERLEAIQQAYLKEKNETEKLLNGLKHIRSFADNNEFIALTEELTTRLENNLILITNKIKEPSQTVNLHDNAKLIEQINNIISFENENIRILNEKITNKERSIEEIKIKFWHLIRENYEPAISAYHQHKKDIEQDIEQNDRDLKKISNQIKTKNELINEKQKETKNIEEAVNNINKQLKDFGIESFSIKKYNENQDNDPLYFISREGKHEDQNPFHTLSEGEKTLITFLYFVERTNGLEDTQEVKELKNRVIVIDDPISSLSFNFIFDIAVLIKEKYLHKNTKFSQIFILTHHLYFLHELFGNTRDELPKDFSLHRIIKGSHSIIKPIKRSEIKNNYECYWQVIKDVKAGTANPIVLPNAMRNILEHYFSFIHSKHKLIELIDELAESEKELSFKSFHRYVDRSSHSDAVNIVDSNDIDVDKYLAYFEKIFVKAGFMEHFNAMSNNGTYDV</sequence>
<name>D3HLI7_LEGLN</name>
<proteinExistence type="predicted"/>
<dbReference type="InterPro" id="IPR027417">
    <property type="entry name" value="P-loop_NTPase"/>
</dbReference>
<keyword evidence="4" id="KW-1185">Reference proteome</keyword>
<dbReference type="InterPro" id="IPR026866">
    <property type="entry name" value="CR006_AAA"/>
</dbReference>
<dbReference type="Proteomes" id="UP000001060">
    <property type="component" value="Chromosome"/>
</dbReference>
<organism evidence="3 4">
    <name type="scientific">Legionella longbeachae serogroup 1 (strain NSW150)</name>
    <dbReference type="NCBI Taxonomy" id="661367"/>
    <lineage>
        <taxon>Bacteria</taxon>
        <taxon>Pseudomonadati</taxon>
        <taxon>Pseudomonadota</taxon>
        <taxon>Gammaproteobacteria</taxon>
        <taxon>Legionellales</taxon>
        <taxon>Legionellaceae</taxon>
        <taxon>Legionella</taxon>
    </lineage>
</organism>
<dbReference type="OrthoDB" id="9795565at2"/>
<dbReference type="HOGENOM" id="CLU_020729_1_0_6"/>
<dbReference type="eggNOG" id="COG4694">
    <property type="taxonomic scope" value="Bacteria"/>
</dbReference>
<feature type="domain" description="Protein CR006 P-loop" evidence="2">
    <location>
        <begin position="19"/>
        <end position="731"/>
    </location>
</feature>
<evidence type="ECO:0000313" key="3">
    <source>
        <dbReference type="EMBL" id="CBJ13307.1"/>
    </source>
</evidence>
<dbReference type="STRING" id="661367.LLO_2868"/>
<protein>
    <recommendedName>
        <fullName evidence="2">Protein CR006 P-loop domain-containing protein</fullName>
    </recommendedName>
</protein>
<accession>D3HLI7</accession>
<evidence type="ECO:0000256" key="1">
    <source>
        <dbReference type="SAM" id="Coils"/>
    </source>
</evidence>
<dbReference type="GeneID" id="40927065"/>
<feature type="coiled-coil region" evidence="1">
    <location>
        <begin position="375"/>
        <end position="480"/>
    </location>
</feature>
<dbReference type="EMBL" id="FN650140">
    <property type="protein sequence ID" value="CBJ13307.1"/>
    <property type="molecule type" value="Genomic_DNA"/>
</dbReference>